<dbReference type="Gene3D" id="2.120.10.30">
    <property type="entry name" value="TolB, C-terminal domain"/>
    <property type="match status" value="1"/>
</dbReference>
<dbReference type="InterPro" id="IPR011042">
    <property type="entry name" value="6-blade_b-propeller_TolB-like"/>
</dbReference>
<dbReference type="SUPFAM" id="SSF101898">
    <property type="entry name" value="NHL repeat"/>
    <property type="match status" value="1"/>
</dbReference>
<keyword evidence="2" id="KW-1185">Reference proteome</keyword>
<name>A0A316TU97_9BACT</name>
<dbReference type="OrthoDB" id="820429at2"/>
<protein>
    <recommendedName>
        <fullName evidence="3">6-bladed beta-propeller protein</fullName>
    </recommendedName>
</protein>
<reference evidence="1 2" key="1">
    <citation type="submission" date="2018-05" db="EMBL/GenBank/DDBJ databases">
        <title>Rhodohalobacter halophilus gen. nov., sp. nov., a moderately halophilic member of the family Balneolaceae.</title>
        <authorList>
            <person name="Liu Z.-W."/>
        </authorList>
    </citation>
    <scope>NUCLEOTIDE SEQUENCE [LARGE SCALE GENOMIC DNA]</scope>
    <source>
        <strain evidence="1 2">8A47</strain>
    </source>
</reference>
<dbReference type="Proteomes" id="UP000245533">
    <property type="component" value="Unassembled WGS sequence"/>
</dbReference>
<comment type="caution">
    <text evidence="1">The sequence shown here is derived from an EMBL/GenBank/DDBJ whole genome shotgun (WGS) entry which is preliminary data.</text>
</comment>
<evidence type="ECO:0008006" key="3">
    <source>
        <dbReference type="Google" id="ProtNLM"/>
    </source>
</evidence>
<gene>
    <name evidence="1" type="ORF">DDZ15_11960</name>
</gene>
<dbReference type="Pfam" id="PF17170">
    <property type="entry name" value="DUF5128"/>
    <property type="match status" value="1"/>
</dbReference>
<accession>A0A316TU97</accession>
<proteinExistence type="predicted"/>
<dbReference type="PROSITE" id="PS51257">
    <property type="entry name" value="PROKAR_LIPOPROTEIN"/>
    <property type="match status" value="1"/>
</dbReference>
<evidence type="ECO:0000313" key="1">
    <source>
        <dbReference type="EMBL" id="PWN05894.1"/>
    </source>
</evidence>
<evidence type="ECO:0000313" key="2">
    <source>
        <dbReference type="Proteomes" id="UP000245533"/>
    </source>
</evidence>
<organism evidence="1 2">
    <name type="scientific">Rhodohalobacter mucosus</name>
    <dbReference type="NCBI Taxonomy" id="2079485"/>
    <lineage>
        <taxon>Bacteria</taxon>
        <taxon>Pseudomonadati</taxon>
        <taxon>Balneolota</taxon>
        <taxon>Balneolia</taxon>
        <taxon>Balneolales</taxon>
        <taxon>Balneolaceae</taxon>
        <taxon>Rhodohalobacter</taxon>
    </lineage>
</organism>
<dbReference type="AlphaFoldDB" id="A0A316TU97"/>
<sequence>MKSISIDAIKSISILIASFFILCGCSSQGESDDFSIESLPVLTAEETLRFSESEDMLLGSITQLHTDSEGNIILVDGRQRIIHAVDPQGNYIQQIGATGSGPGEYQFPGLVSIGPDDALHVMDWSSRRVISYRKNEGRWTFHSDFIADQDKIGFLSRLFPLNSDEFHIVTGSISANSNDMSVISKIDGTGNVLVDSILTVPSNQNFTIRNGDTAMMSLSQSDMHRQAQYAHDYNGAIYYGWSDSLTIMKMTPDNNSFELHADIKLPDTPFTQADADSILSGYESLLEGNASAREDLISSFPETKPAFSELQADETGRLWAQLQLPGANNGTWLILDPNGNPAYRAIFDSDQNLSAVRNGKAYVVSQSDLGVPEVTVFEFEY</sequence>
<dbReference type="RefSeq" id="WP_109647336.1">
    <property type="nucleotide sequence ID" value="NZ_QGGB01000008.1"/>
</dbReference>
<dbReference type="EMBL" id="QGGB01000008">
    <property type="protein sequence ID" value="PWN05894.1"/>
    <property type="molecule type" value="Genomic_DNA"/>
</dbReference>